<accession>I5BV90</accession>
<dbReference type="EMBL" id="AJXZ01000038">
    <property type="protein sequence ID" value="EIM73492.1"/>
    <property type="molecule type" value="Genomic_DNA"/>
</dbReference>
<dbReference type="InterPro" id="IPR036704">
    <property type="entry name" value="RraA/RraA-like_sf"/>
</dbReference>
<comment type="cofactor">
    <cofactor evidence="5">
        <name>Mg(2+)</name>
        <dbReference type="ChEBI" id="CHEBI:18420"/>
    </cofactor>
</comment>
<evidence type="ECO:0000256" key="3">
    <source>
        <dbReference type="ARBA" id="ARBA00029596"/>
    </source>
</evidence>
<feature type="binding site" evidence="5">
    <location>
        <position position="87"/>
    </location>
    <ligand>
        <name>Mg(2+)</name>
        <dbReference type="ChEBI" id="CHEBI:18420"/>
    </ligand>
</feature>
<dbReference type="PATRIC" id="fig|1189611.3.peg.3016"/>
<comment type="cofactor">
    <cofactor evidence="1">
        <name>a divalent metal cation</name>
        <dbReference type="ChEBI" id="CHEBI:60240"/>
    </cofactor>
</comment>
<name>I5BV90_9HYPH</name>
<dbReference type="InterPro" id="IPR005493">
    <property type="entry name" value="RraA/RraA-like"/>
</dbReference>
<dbReference type="NCBIfam" id="NF004850">
    <property type="entry name" value="PRK06201.1"/>
    <property type="match status" value="1"/>
</dbReference>
<dbReference type="AlphaFoldDB" id="I5BV90"/>
<evidence type="ECO:0000256" key="4">
    <source>
        <dbReference type="ARBA" id="ARBA00030169"/>
    </source>
</evidence>
<sequence>MSRHAGAPGSLRAMHREGAMAGPALTVSVRPGDNLMLHKALVMAQPGDVIVVDAGGALENAIMGELMLARGVQSGIAGVVIHGAIRDSESIGKQDTPVFASGLSHRGPYKDGPGEIGFPVTLGTMIVNPGDLVVGDRDGVLALPRETAAEILERAWKKNAAEEKQLKATLAGQYDGSWIDEALKQRGCAFVAS</sequence>
<dbReference type="Proteomes" id="UP000004622">
    <property type="component" value="Unassembled WGS sequence"/>
</dbReference>
<evidence type="ECO:0000313" key="7">
    <source>
        <dbReference type="Proteomes" id="UP000004622"/>
    </source>
</evidence>
<dbReference type="PANTHER" id="PTHR33254:SF4">
    <property type="entry name" value="4-HYDROXY-4-METHYL-2-OXOGLUTARATE ALDOLASE 3-RELATED"/>
    <property type="match status" value="1"/>
</dbReference>
<evidence type="ECO:0000256" key="5">
    <source>
        <dbReference type="PIRSR" id="PIRSR605493-1"/>
    </source>
</evidence>
<keyword evidence="5" id="KW-0479">Metal-binding</keyword>
<dbReference type="CDD" id="cd16841">
    <property type="entry name" value="RraA_family"/>
    <property type="match status" value="1"/>
</dbReference>
<dbReference type="PANTHER" id="PTHR33254">
    <property type="entry name" value="4-HYDROXY-4-METHYL-2-OXOGLUTARATE ALDOLASE 3-RELATED"/>
    <property type="match status" value="1"/>
</dbReference>
<dbReference type="Pfam" id="PF03737">
    <property type="entry name" value="RraA-like"/>
    <property type="match status" value="1"/>
</dbReference>
<organism evidence="6 7">
    <name type="scientific">Nitratireductor aquibiodomus RA22</name>
    <dbReference type="NCBI Taxonomy" id="1189611"/>
    <lineage>
        <taxon>Bacteria</taxon>
        <taxon>Pseudomonadati</taxon>
        <taxon>Pseudomonadota</taxon>
        <taxon>Alphaproteobacteria</taxon>
        <taxon>Hyphomicrobiales</taxon>
        <taxon>Phyllobacteriaceae</taxon>
        <taxon>Nitratireductor</taxon>
    </lineage>
</organism>
<dbReference type="GO" id="GO:0046872">
    <property type="term" value="F:metal ion binding"/>
    <property type="evidence" value="ECO:0007669"/>
    <property type="project" value="UniProtKB-KW"/>
</dbReference>
<feature type="binding site" evidence="5">
    <location>
        <position position="86"/>
    </location>
    <ligand>
        <name>substrate</name>
    </ligand>
</feature>
<dbReference type="Gene3D" id="3.50.30.40">
    <property type="entry name" value="Ribonuclease E inhibitor RraA/RraA-like"/>
    <property type="match status" value="1"/>
</dbReference>
<evidence type="ECO:0000256" key="2">
    <source>
        <dbReference type="ARBA" id="ARBA00016549"/>
    </source>
</evidence>
<evidence type="ECO:0000313" key="6">
    <source>
        <dbReference type="EMBL" id="EIM73492.1"/>
    </source>
</evidence>
<proteinExistence type="predicted"/>
<dbReference type="SUPFAM" id="SSF89562">
    <property type="entry name" value="RraA-like"/>
    <property type="match status" value="1"/>
</dbReference>
<keyword evidence="5" id="KW-0460">Magnesium</keyword>
<feature type="binding site" evidence="5">
    <location>
        <begin position="64"/>
        <end position="67"/>
    </location>
    <ligand>
        <name>substrate</name>
    </ligand>
</feature>
<protein>
    <recommendedName>
        <fullName evidence="2">Putative 4-hydroxy-4-methyl-2-oxoglutarate aldolase</fullName>
    </recommendedName>
    <alternativeName>
        <fullName evidence="3">Regulator of ribonuclease activity homolog</fullName>
    </alternativeName>
    <alternativeName>
        <fullName evidence="4">RraA-like protein</fullName>
    </alternativeName>
</protein>
<evidence type="ECO:0000256" key="1">
    <source>
        <dbReference type="ARBA" id="ARBA00001968"/>
    </source>
</evidence>
<reference evidence="6 7" key="1">
    <citation type="journal article" date="2012" name="J. Bacteriol.">
        <title>Genome Sequence of Nitratireductor aquibiodomus Strain RA22.</title>
        <authorList>
            <person name="Singh A."/>
            <person name="Jangir P.K."/>
            <person name="Kumari C."/>
            <person name="Sharma R."/>
        </authorList>
    </citation>
    <scope>NUCLEOTIDE SEQUENCE [LARGE SCALE GENOMIC DNA]</scope>
    <source>
        <strain evidence="6 7">RA22</strain>
    </source>
</reference>
<gene>
    <name evidence="6" type="ORF">A33O_14926</name>
</gene>
<comment type="caution">
    <text evidence="6">The sequence shown here is derived from an EMBL/GenBank/DDBJ whole genome shotgun (WGS) entry which is preliminary data.</text>
</comment>